<dbReference type="RefSeq" id="WP_005375719.1">
    <property type="nucleotide sequence ID" value="NZ_CABKSO010000001.1"/>
</dbReference>
<keyword evidence="1" id="KW-0812">Transmembrane</keyword>
<gene>
    <name evidence="2" type="ORF">HMPREF3233_01846</name>
</gene>
<dbReference type="AlphaFoldDB" id="A0A133S0T0"/>
<evidence type="ECO:0000313" key="3">
    <source>
        <dbReference type="Proteomes" id="UP000070226"/>
    </source>
</evidence>
<dbReference type="EMBL" id="LRQT01000109">
    <property type="protein sequence ID" value="KXA61762.1"/>
    <property type="molecule type" value="Genomic_DNA"/>
</dbReference>
<keyword evidence="1" id="KW-0472">Membrane</keyword>
<protein>
    <submittedName>
        <fullName evidence="2">Uncharacterized protein</fullName>
    </submittedName>
</protein>
<comment type="caution">
    <text evidence="2">The sequence shown here is derived from an EMBL/GenBank/DDBJ whole genome shotgun (WGS) entry which is preliminary data.</text>
</comment>
<reference evidence="2 3" key="1">
    <citation type="submission" date="2016-01" db="EMBL/GenBank/DDBJ databases">
        <authorList>
            <person name="Oliw E.H."/>
        </authorList>
    </citation>
    <scope>NUCLEOTIDE SEQUENCE [LARGE SCALE GENOMIC DNA]</scope>
    <source>
        <strain evidence="2 3">CMW7756B</strain>
    </source>
</reference>
<feature type="transmembrane region" description="Helical" evidence="1">
    <location>
        <begin position="6"/>
        <end position="26"/>
    </location>
</feature>
<evidence type="ECO:0000256" key="1">
    <source>
        <dbReference type="SAM" id="Phobius"/>
    </source>
</evidence>
<keyword evidence="1" id="KW-1133">Transmembrane helix</keyword>
<evidence type="ECO:0000313" key="2">
    <source>
        <dbReference type="EMBL" id="KXA61762.1"/>
    </source>
</evidence>
<dbReference type="Proteomes" id="UP000070226">
    <property type="component" value="Unassembled WGS sequence"/>
</dbReference>
<name>A0A133S0T0_9FIRM</name>
<dbReference type="GeneID" id="57775002"/>
<sequence length="169" mass="18868">MSSTTIIIIVAVAVIWAILFAVFMKFNKKRQAGEQQFVQENANKAILHIYGKSVKVDGKDLSTIDHKTGQYGQVIVALTPGEHTIESVYYTTDNVGTKTKNVETQPVTITIPVQAGNEYNAAMYFYSAEQRNAYYKGDVDDAVLEVELELESGFTANTHAYIIVYRECK</sequence>
<organism evidence="2">
    <name type="scientific">Veillonella atypica</name>
    <dbReference type="NCBI Taxonomy" id="39777"/>
    <lineage>
        <taxon>Bacteria</taxon>
        <taxon>Bacillati</taxon>
        <taxon>Bacillota</taxon>
        <taxon>Negativicutes</taxon>
        <taxon>Veillonellales</taxon>
        <taxon>Veillonellaceae</taxon>
        <taxon>Veillonella</taxon>
    </lineage>
</organism>
<accession>A0A133S0T0</accession>
<dbReference type="PATRIC" id="fig|39777.7.peg.1809"/>
<dbReference type="STRING" id="39777.B7L28_07260"/>
<proteinExistence type="predicted"/>